<dbReference type="EMBL" id="ADHJ01000037">
    <property type="protein sequence ID" value="EFU39650.1"/>
    <property type="molecule type" value="Genomic_DNA"/>
</dbReference>
<keyword evidence="3" id="KW-0812">Transmembrane</keyword>
<feature type="transmembrane region" description="Helical" evidence="3">
    <location>
        <begin position="105"/>
        <end position="126"/>
    </location>
</feature>
<name>A0A2R9SQK3_9BACL</name>
<dbReference type="AlphaFoldDB" id="A0A2R9SQK3"/>
<keyword evidence="3" id="KW-0472">Membrane</keyword>
<dbReference type="GO" id="GO:0005886">
    <property type="term" value="C:plasma membrane"/>
    <property type="evidence" value="ECO:0007669"/>
    <property type="project" value="TreeGrafter"/>
</dbReference>
<evidence type="ECO:0000256" key="3">
    <source>
        <dbReference type="SAM" id="Phobius"/>
    </source>
</evidence>
<dbReference type="Pfam" id="PF09335">
    <property type="entry name" value="VTT_dom"/>
    <property type="match status" value="1"/>
</dbReference>
<comment type="caution">
    <text evidence="5">The sequence shown here is derived from an EMBL/GenBank/DDBJ whole genome shotgun (WGS) entry which is preliminary data.</text>
</comment>
<dbReference type="InterPro" id="IPR051311">
    <property type="entry name" value="DedA_domain"/>
</dbReference>
<dbReference type="PANTHER" id="PTHR42709:SF11">
    <property type="entry name" value="DEDA FAMILY PROTEIN"/>
    <property type="match status" value="1"/>
</dbReference>
<proteinExistence type="inferred from homology"/>
<evidence type="ECO:0000256" key="2">
    <source>
        <dbReference type="SAM" id="MobiDB-lite"/>
    </source>
</evidence>
<evidence type="ECO:0000313" key="6">
    <source>
        <dbReference type="Proteomes" id="UP000003094"/>
    </source>
</evidence>
<dbReference type="PANTHER" id="PTHR42709">
    <property type="entry name" value="ALKALINE PHOSPHATASE LIKE PROTEIN"/>
    <property type="match status" value="1"/>
</dbReference>
<gene>
    <name evidence="5" type="ORF">PVOR_20139</name>
</gene>
<dbReference type="Proteomes" id="UP000003094">
    <property type="component" value="Unassembled WGS sequence"/>
</dbReference>
<sequence length="187" mass="20444">MRFIFPIPALFSQLSLSALSPDRAIWLATIGFAGCLIGTPIGYGIGKVSGSLVLNKIMKKKWYDSATALFTKHGEAAILVGAFTPIPFKIFTILSGCMNYPLWKLLSYAAIGRAVKFYTVGVLFYVYGRAAENMVDSVLTIILLSVGILIGGVWFTVRMIKNRKKKRSETSVVQPPKDSIDVTAGEE</sequence>
<reference evidence="5 6" key="1">
    <citation type="journal article" date="2010" name="BMC Genomics">
        <title>Genome sequence of the pattern forming Paenibacillus vortex bacterium reveals potential for thriving in complex environments.</title>
        <authorList>
            <person name="Sirota-Madi A."/>
            <person name="Olender T."/>
            <person name="Helman Y."/>
            <person name="Ingham C."/>
            <person name="Brainis I."/>
            <person name="Roth D."/>
            <person name="Hagi E."/>
            <person name="Brodsky L."/>
            <person name="Leshkowitz D."/>
            <person name="Galatenko V."/>
            <person name="Nikolaev V."/>
            <person name="Mugasimangalam R.C."/>
            <person name="Bransburg-Zabary S."/>
            <person name="Gutnick D.L."/>
            <person name="Lancet D."/>
            <person name="Ben-Jacob E."/>
        </authorList>
    </citation>
    <scope>NUCLEOTIDE SEQUENCE [LARGE SCALE GENOMIC DNA]</scope>
    <source>
        <strain evidence="5 6">V453</strain>
    </source>
</reference>
<evidence type="ECO:0000313" key="5">
    <source>
        <dbReference type="EMBL" id="EFU39650.1"/>
    </source>
</evidence>
<feature type="transmembrane region" description="Helical" evidence="3">
    <location>
        <begin position="27"/>
        <end position="54"/>
    </location>
</feature>
<organism evidence="5 6">
    <name type="scientific">Paenibacillus vortex V453</name>
    <dbReference type="NCBI Taxonomy" id="715225"/>
    <lineage>
        <taxon>Bacteria</taxon>
        <taxon>Bacillati</taxon>
        <taxon>Bacillota</taxon>
        <taxon>Bacilli</taxon>
        <taxon>Bacillales</taxon>
        <taxon>Paenibacillaceae</taxon>
        <taxon>Paenibacillus</taxon>
    </lineage>
</organism>
<comment type="similarity">
    <text evidence="1">Belongs to the DedA family.</text>
</comment>
<evidence type="ECO:0000256" key="1">
    <source>
        <dbReference type="ARBA" id="ARBA00010792"/>
    </source>
</evidence>
<feature type="domain" description="VTT" evidence="4">
    <location>
        <begin position="25"/>
        <end position="123"/>
    </location>
</feature>
<keyword evidence="6" id="KW-1185">Reference proteome</keyword>
<feature type="transmembrane region" description="Helical" evidence="3">
    <location>
        <begin position="138"/>
        <end position="157"/>
    </location>
</feature>
<accession>A0A2R9SQK3</accession>
<protein>
    <recommendedName>
        <fullName evidence="4">VTT domain-containing protein</fullName>
    </recommendedName>
</protein>
<dbReference type="PROSITE" id="PS51257">
    <property type="entry name" value="PROKAR_LIPOPROTEIN"/>
    <property type="match status" value="1"/>
</dbReference>
<dbReference type="InterPro" id="IPR032816">
    <property type="entry name" value="VTT_dom"/>
</dbReference>
<evidence type="ECO:0000259" key="4">
    <source>
        <dbReference type="Pfam" id="PF09335"/>
    </source>
</evidence>
<feature type="region of interest" description="Disordered" evidence="2">
    <location>
        <begin position="168"/>
        <end position="187"/>
    </location>
</feature>
<dbReference type="KEGG" id="pvo:PVOR_20139"/>
<keyword evidence="3" id="KW-1133">Transmembrane helix</keyword>